<organism evidence="4">
    <name type="scientific">Chlorella variabilis</name>
    <name type="common">Green alga</name>
    <dbReference type="NCBI Taxonomy" id="554065"/>
    <lineage>
        <taxon>Eukaryota</taxon>
        <taxon>Viridiplantae</taxon>
        <taxon>Chlorophyta</taxon>
        <taxon>core chlorophytes</taxon>
        <taxon>Trebouxiophyceae</taxon>
        <taxon>Chlorellales</taxon>
        <taxon>Chlorellaceae</taxon>
        <taxon>Chlorella clade</taxon>
        <taxon>Chlorella</taxon>
    </lineage>
</organism>
<dbReference type="PROSITE" id="PS50077">
    <property type="entry name" value="HEAT_REPEAT"/>
    <property type="match status" value="1"/>
</dbReference>
<evidence type="ECO:0000313" key="3">
    <source>
        <dbReference type="EMBL" id="EFN58149.1"/>
    </source>
</evidence>
<dbReference type="InterPro" id="IPR016024">
    <property type="entry name" value="ARM-type_fold"/>
</dbReference>
<reference evidence="3 4" key="1">
    <citation type="journal article" date="2010" name="Plant Cell">
        <title>The Chlorella variabilis NC64A genome reveals adaptation to photosymbiosis, coevolution with viruses, and cryptic sex.</title>
        <authorList>
            <person name="Blanc G."/>
            <person name="Duncan G."/>
            <person name="Agarkova I."/>
            <person name="Borodovsky M."/>
            <person name="Gurnon J."/>
            <person name="Kuo A."/>
            <person name="Lindquist E."/>
            <person name="Lucas S."/>
            <person name="Pangilinan J."/>
            <person name="Polle J."/>
            <person name="Salamov A."/>
            <person name="Terry A."/>
            <person name="Yamada T."/>
            <person name="Dunigan D.D."/>
            <person name="Grigoriev I.V."/>
            <person name="Claverie J.M."/>
            <person name="Van Etten J.L."/>
        </authorList>
    </citation>
    <scope>NUCLEOTIDE SEQUENCE [LARGE SCALE GENOMIC DNA]</scope>
    <source>
        <strain evidence="3 4">NC64A</strain>
    </source>
</reference>
<dbReference type="InterPro" id="IPR039918">
    <property type="entry name" value="PPP4R4"/>
</dbReference>
<feature type="region of interest" description="Disordered" evidence="2">
    <location>
        <begin position="939"/>
        <end position="1015"/>
    </location>
</feature>
<dbReference type="KEGG" id="cvr:CHLNCDRAFT_141930"/>
<feature type="region of interest" description="Disordered" evidence="2">
    <location>
        <begin position="729"/>
        <end position="890"/>
    </location>
</feature>
<dbReference type="InterPro" id="IPR011989">
    <property type="entry name" value="ARM-like"/>
</dbReference>
<evidence type="ECO:0000256" key="1">
    <source>
        <dbReference type="PROSITE-ProRule" id="PRU00103"/>
    </source>
</evidence>
<feature type="compositionally biased region" description="Low complexity" evidence="2">
    <location>
        <begin position="857"/>
        <end position="885"/>
    </location>
</feature>
<protein>
    <submittedName>
        <fullName evidence="3">Uncharacterized protein</fullName>
    </submittedName>
</protein>
<sequence>MSPSLGAAAAPDKAAAPDAAVVVDKLDGVQEAAHAFQDATVTQEELDRLTVPEGLSDAERAQLYMSGGQAVQQAAVIDNLPGLLRSAGRGVFPAISRSLMEAARQLDSEGQMAAAESFATVARERLLPNVDLADAILPLVLAGVGDGGHPAAQAAWLACLADIAPALDPITLRNRVLPSVVARGSGGGRSLRERCLCCLLLGAVAPYADEEDLKRTLLRLAGTLCQDTEWQVRHAACQQLPALATATADKLPAAELEGVLEDLFGLLEDEEALVRAAAWRALAAALDLLPMRLRRSRALPLLLQQCRDPEHHAEVHRSLTAGLGALMARLVADMEGDAEVNACLGYFRSQAWRHDHATRLNCAAAFPAVLRAGTARRYGSHLHDTFLRLASDADAEVRLAAAAALPDVAASLGRDRCCQYLRQPVAALLQDERQEVQACLLGRLPEVLQHFCLGAPEEARTKVLASFVDPLLRLEAVSGYSWRLQLALLQALAAFPAFFSPDQLYERFLPLAWKYMGEGVAAVREAAAAAAAAVWRALRKPPHRTALYARAVLDFGQSKSFRHRMVFLDFCLHAQRHFSSRFIKAHLLEAALTLAYDPVANVRLHLAAAMPPLKQALALPDDVHLLERLNSGMSHLITDGDADVRREARKANEAFKCLPVRMSCGALESSSAEVKAYEAADAARAEAERDFLFDPEQLDKVHAEIAAYDEQLRPAHARLALSLPGQLASHLRSSSDGPAEPRRDKGLAASLQSGRSASMDSAVDGRLQQHRGAEASSGGGGKGGSRARADASRGKVAAQLRASAPGTPHIGGSTPHSPGAAGTGGEAAAAISAAAGAAGSVPQQQRRAAGWQPPAGSSPSRLSQQSPSAAAAGKAPPQPSRLSGALSGGGALAGNGSGGLLRRPSLKGAATRAAAEVQQLALKLRSVLLSGEPVAAAAAPAPAQPQAPQLAPGIRGSAAYGSSAPSRAAGSSGGGMKMSAEGRGGGGGGGLGFSVRGMTQLVGSGRAGPDTPGGR</sequence>
<proteinExistence type="predicted"/>
<dbReference type="InParanoid" id="E1Z7C8"/>
<dbReference type="OMA" id="CLIDLVE"/>
<dbReference type="AlphaFoldDB" id="E1Z7C8"/>
<feature type="compositionally biased region" description="Gly residues" evidence="2">
    <location>
        <begin position="971"/>
        <end position="992"/>
    </location>
</feature>
<feature type="repeat" description="HEAT" evidence="1">
    <location>
        <begin position="382"/>
        <end position="420"/>
    </location>
</feature>
<dbReference type="InterPro" id="IPR021133">
    <property type="entry name" value="HEAT_type_2"/>
</dbReference>
<dbReference type="GeneID" id="17357564"/>
<gene>
    <name evidence="3" type="ORF">CHLNCDRAFT_141930</name>
</gene>
<dbReference type="SUPFAM" id="SSF48371">
    <property type="entry name" value="ARM repeat"/>
    <property type="match status" value="1"/>
</dbReference>
<dbReference type="PANTHER" id="PTHR21467">
    <property type="entry name" value="PROTEIN PHOSPHATASE 4 REGULATORY SUBUNIT 4 PPP4R4"/>
    <property type="match status" value="1"/>
</dbReference>
<feature type="compositionally biased region" description="Low complexity" evidence="2">
    <location>
        <begin position="826"/>
        <end position="839"/>
    </location>
</feature>
<dbReference type="eggNOG" id="KOG0211">
    <property type="taxonomic scope" value="Eukaryota"/>
</dbReference>
<dbReference type="RefSeq" id="XP_005850251.1">
    <property type="nucleotide sequence ID" value="XM_005850189.1"/>
</dbReference>
<evidence type="ECO:0000313" key="4">
    <source>
        <dbReference type="Proteomes" id="UP000008141"/>
    </source>
</evidence>
<dbReference type="Gene3D" id="1.25.10.10">
    <property type="entry name" value="Leucine-rich Repeat Variant"/>
    <property type="match status" value="1"/>
</dbReference>
<dbReference type="Proteomes" id="UP000008141">
    <property type="component" value="Unassembled WGS sequence"/>
</dbReference>
<feature type="compositionally biased region" description="Low complexity" evidence="2">
    <location>
        <begin position="939"/>
        <end position="970"/>
    </location>
</feature>
<feature type="compositionally biased region" description="Polar residues" evidence="2">
    <location>
        <begin position="750"/>
        <end position="759"/>
    </location>
</feature>
<dbReference type="OrthoDB" id="340346at2759"/>
<evidence type="ECO:0000256" key="2">
    <source>
        <dbReference type="SAM" id="MobiDB-lite"/>
    </source>
</evidence>
<name>E1Z7C8_CHLVA</name>
<dbReference type="STRING" id="554065.E1Z7C8"/>
<accession>E1Z7C8</accession>
<dbReference type="EMBL" id="GL433838">
    <property type="protein sequence ID" value="EFN58149.1"/>
    <property type="molecule type" value="Genomic_DNA"/>
</dbReference>
<keyword evidence="4" id="KW-1185">Reference proteome</keyword>
<dbReference type="PANTHER" id="PTHR21467:SF0">
    <property type="entry name" value="SERINE_THREONINE-PROTEIN PHOSPHATASE 4 REGULATORY SUBUNIT 4"/>
    <property type="match status" value="1"/>
</dbReference>